<proteinExistence type="predicted"/>
<feature type="non-terminal residue" evidence="1">
    <location>
        <position position="51"/>
    </location>
</feature>
<accession>A0A6H5FU93</accession>
<dbReference type="Proteomes" id="UP000479000">
    <property type="component" value="Unassembled WGS sequence"/>
</dbReference>
<evidence type="ECO:0000313" key="1">
    <source>
        <dbReference type="EMBL" id="CAA9993106.1"/>
    </source>
</evidence>
<keyword evidence="2" id="KW-1185">Reference proteome</keyword>
<dbReference type="AlphaFoldDB" id="A0A6H5FU93"/>
<name>A0A6H5FU93_9HEMI</name>
<evidence type="ECO:0000313" key="2">
    <source>
        <dbReference type="Proteomes" id="UP000479000"/>
    </source>
</evidence>
<dbReference type="EMBL" id="CADCXU010000157">
    <property type="protein sequence ID" value="CAA9993106.1"/>
    <property type="molecule type" value="Genomic_DNA"/>
</dbReference>
<reference evidence="1 2" key="1">
    <citation type="submission" date="2020-02" db="EMBL/GenBank/DDBJ databases">
        <authorList>
            <person name="Ferguson B K."/>
        </authorList>
    </citation>
    <scope>NUCLEOTIDE SEQUENCE [LARGE SCALE GENOMIC DNA]</scope>
</reference>
<protein>
    <submittedName>
        <fullName evidence="1">Uncharacterized protein</fullName>
    </submittedName>
</protein>
<organism evidence="1 2">
    <name type="scientific">Nesidiocoris tenuis</name>
    <dbReference type="NCBI Taxonomy" id="355587"/>
    <lineage>
        <taxon>Eukaryota</taxon>
        <taxon>Metazoa</taxon>
        <taxon>Ecdysozoa</taxon>
        <taxon>Arthropoda</taxon>
        <taxon>Hexapoda</taxon>
        <taxon>Insecta</taxon>
        <taxon>Pterygota</taxon>
        <taxon>Neoptera</taxon>
        <taxon>Paraneoptera</taxon>
        <taxon>Hemiptera</taxon>
        <taxon>Heteroptera</taxon>
        <taxon>Panheteroptera</taxon>
        <taxon>Cimicomorpha</taxon>
        <taxon>Miridae</taxon>
        <taxon>Dicyphina</taxon>
        <taxon>Nesidiocoris</taxon>
    </lineage>
</organism>
<gene>
    <name evidence="1" type="ORF">NTEN_LOCUS93</name>
</gene>
<sequence>MQKPTLSALPDLNGDLPTWGSDCPLAAQVSNAVLKSPPQWFMVAIQDDPGL</sequence>